<dbReference type="EMBL" id="AWUE01015207">
    <property type="protein sequence ID" value="OMO98977.1"/>
    <property type="molecule type" value="Genomic_DNA"/>
</dbReference>
<dbReference type="InterPro" id="IPR027417">
    <property type="entry name" value="P-loop_NTPase"/>
</dbReference>
<dbReference type="Pfam" id="PF23247">
    <property type="entry name" value="LRR_RPS2"/>
    <property type="match status" value="3"/>
</dbReference>
<keyword evidence="5" id="KW-0067">ATP-binding</keyword>
<dbReference type="InterPro" id="IPR057135">
    <property type="entry name" value="At4g27190-like_LRR"/>
</dbReference>
<dbReference type="Pfam" id="PF23598">
    <property type="entry name" value="LRR_14"/>
    <property type="match status" value="1"/>
</dbReference>
<accession>A0A1R3JWC0</accession>
<sequence>MRNVQEIKPDVKLRSGGVKTKIEEEAKMVKDLEQKAKSKCFIGFCPSIKSRYRLSKKPEEGASASVGLIRQCQFTGPKDTEDEPGKDFEAFESRQKVFNDIMEAMKDTSINMIGVYGMSGVGKSTLLKEVVRKVRKFKLFDWVVMVAVTENPVIVTIQDQIAESLGLKLEAENERGRAGELRQSLEEKRVLFVLDDLGAKLDFEKVGISSGNEENRCKMLLASRDQDVLLQSDGMHALNTFPINHLDEQEATDLFKRIIGESNISPELQTERNEIPKRCGGLPLPISTVALALKNKDQLDWTDALRQLQSPSRGLKDISPALYSAIELCYNHIERKELQQFFLFCSLLSHDFLIEILLRYTIGLGLLSGDYTVEEARNRLLTWVGNLKAAGLLLDSYSNERYDMHDIICNVAISIASIENNRVLALKQEDVLKDWPNVETMKQCSWINLRVASNMVLPDAVECPQLTFLLLEGKDHSIKVPTEFFKEMKKLKVLDLTAMDLSSFPSSISLLSSLQTLCLKQCYLGDITVVGELKALEILSLSNSDIEKLPKEIGQLVQLKVLDLRGCTRLKAILAGLLSRLTKLEELYIGESFARYWEAEDDASQRSNASVNELSSLSHLTTLEVHIRDAKMVLGNFLFFQKLKRYKIFIGDVWKYLFGDYQYSRTLKLQFKTLSSIDHLHHGIKMLLEKIEDLHVDGLKGVKIALHEFIDEKGFPHLKNLHIQNCSGIQYIIPGGIAAKRNEFLINLRSLTLKDLPKLISFCFGDGRGSASKTQHQCLPLFGDKMAFPFLTRLIIERCDNLKYLISASTARSLVHLKYLEVVGCKSLIEIIYMEDTLKAEINEVEETLLFPQLDSLKMRNLQLLRGFCSENYNFDFKSLKILEIHECPHFMGFIYNSAMDPSSSQAPFNKLEVVFPCLTRLTIFRCDNLKYLLSASTATSLVHLNYLRVEGCKSLTEIISKEGNVEEMVLPCLTILIIKHCDNLKYLLSASTATSLVHLKYFHIARCEGLKEIISTDQGNVEDDHIMTQIFPKLESFELKHLKELERFCRAKNQFKLSSLSSLAFKDCPSFKTFVSDSIMEEAEENKSEIDDFSNPLFKGKVALPLLKDLRIKKLENLKRIWDDQLAAHSFCNLENLVVDWCENLLSTFPFNVSARMQKLKKLEIRHCNSVEEIIEAQGINARESNVETIPEFEFPQVTSLLLDSLPRLKSLYYKMHISKWPSLEAIKVNRCDRVKIFASEYDEKLKDRNGEGEERQHQIQPLFWTTKV</sequence>
<evidence type="ECO:0000256" key="4">
    <source>
        <dbReference type="ARBA" id="ARBA00022821"/>
    </source>
</evidence>
<dbReference type="InterPro" id="IPR055414">
    <property type="entry name" value="LRR_R13L4/SHOC2-like"/>
</dbReference>
<evidence type="ECO:0000256" key="3">
    <source>
        <dbReference type="ARBA" id="ARBA00022741"/>
    </source>
</evidence>
<feature type="domain" description="NB-ARC" evidence="6">
    <location>
        <begin position="99"/>
        <end position="262"/>
    </location>
</feature>
<organism evidence="9 10">
    <name type="scientific">Corchorus olitorius</name>
    <dbReference type="NCBI Taxonomy" id="93759"/>
    <lineage>
        <taxon>Eukaryota</taxon>
        <taxon>Viridiplantae</taxon>
        <taxon>Streptophyta</taxon>
        <taxon>Embryophyta</taxon>
        <taxon>Tracheophyta</taxon>
        <taxon>Spermatophyta</taxon>
        <taxon>Magnoliopsida</taxon>
        <taxon>eudicotyledons</taxon>
        <taxon>Gunneridae</taxon>
        <taxon>Pentapetalae</taxon>
        <taxon>rosids</taxon>
        <taxon>malvids</taxon>
        <taxon>Malvales</taxon>
        <taxon>Malvaceae</taxon>
        <taxon>Grewioideae</taxon>
        <taxon>Apeibeae</taxon>
        <taxon>Corchorus</taxon>
    </lineage>
</organism>
<protein>
    <submittedName>
        <fullName evidence="9">Disease resistance protein</fullName>
    </submittedName>
</protein>
<comment type="similarity">
    <text evidence="1">Belongs to the disease resistance NB-LRR family.</text>
</comment>
<dbReference type="GO" id="GO:0043531">
    <property type="term" value="F:ADP binding"/>
    <property type="evidence" value="ECO:0007669"/>
    <property type="project" value="InterPro"/>
</dbReference>
<keyword evidence="4" id="KW-0611">Plant defense</keyword>
<dbReference type="PANTHER" id="PTHR33463">
    <property type="entry name" value="NB-ARC DOMAIN-CONTAINING PROTEIN-RELATED"/>
    <property type="match status" value="1"/>
</dbReference>
<dbReference type="AlphaFoldDB" id="A0A1R3JWC0"/>
<dbReference type="Pfam" id="PF00931">
    <property type="entry name" value="NB-ARC"/>
    <property type="match status" value="1"/>
</dbReference>
<feature type="domain" description="Disease resistance protein At4g27190-like leucine-rich repeats" evidence="7">
    <location>
        <begin position="786"/>
        <end position="891"/>
    </location>
</feature>
<dbReference type="SUPFAM" id="SSF52058">
    <property type="entry name" value="L domain-like"/>
    <property type="match status" value="2"/>
</dbReference>
<evidence type="ECO:0000256" key="2">
    <source>
        <dbReference type="ARBA" id="ARBA00022737"/>
    </source>
</evidence>
<feature type="domain" description="Disease resistance R13L4/SHOC-2-like LRR" evidence="8">
    <location>
        <begin position="454"/>
        <end position="740"/>
    </location>
</feature>
<gene>
    <name evidence="9" type="ORF">COLO4_13586</name>
</gene>
<feature type="domain" description="Disease resistance protein At4g27190-like leucine-rich repeats" evidence="7">
    <location>
        <begin position="1108"/>
        <end position="1239"/>
    </location>
</feature>
<evidence type="ECO:0000256" key="5">
    <source>
        <dbReference type="ARBA" id="ARBA00022840"/>
    </source>
</evidence>
<dbReference type="GO" id="GO:0005524">
    <property type="term" value="F:ATP binding"/>
    <property type="evidence" value="ECO:0007669"/>
    <property type="project" value="UniProtKB-KW"/>
</dbReference>
<dbReference type="PANTHER" id="PTHR33463:SF214">
    <property type="entry name" value="NB-ARC DOMAIN-CONTAINING DISEASE RESISTANCE PROTEIN"/>
    <property type="match status" value="1"/>
</dbReference>
<evidence type="ECO:0000256" key="1">
    <source>
        <dbReference type="ARBA" id="ARBA00008894"/>
    </source>
</evidence>
<evidence type="ECO:0000259" key="8">
    <source>
        <dbReference type="Pfam" id="PF23598"/>
    </source>
</evidence>
<dbReference type="InterPro" id="IPR042197">
    <property type="entry name" value="Apaf_helical"/>
</dbReference>
<proteinExistence type="inferred from homology"/>
<name>A0A1R3JWC0_9ROSI</name>
<evidence type="ECO:0000313" key="10">
    <source>
        <dbReference type="Proteomes" id="UP000187203"/>
    </source>
</evidence>
<keyword evidence="10" id="KW-1185">Reference proteome</keyword>
<dbReference type="Gene3D" id="3.80.10.10">
    <property type="entry name" value="Ribonuclease Inhibitor"/>
    <property type="match status" value="3"/>
</dbReference>
<dbReference type="SUPFAM" id="SSF52540">
    <property type="entry name" value="P-loop containing nucleoside triphosphate hydrolases"/>
    <property type="match status" value="1"/>
</dbReference>
<dbReference type="PRINTS" id="PR00364">
    <property type="entry name" value="DISEASERSIST"/>
</dbReference>
<evidence type="ECO:0000259" key="6">
    <source>
        <dbReference type="Pfam" id="PF00931"/>
    </source>
</evidence>
<reference evidence="10" key="1">
    <citation type="submission" date="2013-09" db="EMBL/GenBank/DDBJ databases">
        <title>Corchorus olitorius genome sequencing.</title>
        <authorList>
            <person name="Alam M."/>
            <person name="Haque M.S."/>
            <person name="Islam M.S."/>
            <person name="Emdad E.M."/>
            <person name="Islam M.M."/>
            <person name="Ahmed B."/>
            <person name="Halim A."/>
            <person name="Hossen Q.M.M."/>
            <person name="Hossain M.Z."/>
            <person name="Ahmed R."/>
            <person name="Khan M.M."/>
            <person name="Islam R."/>
            <person name="Rashid M.M."/>
            <person name="Khan S.A."/>
            <person name="Rahman M.S."/>
            <person name="Alam M."/>
            <person name="Yahiya A.S."/>
            <person name="Khan M.S."/>
            <person name="Azam M.S."/>
            <person name="Haque T."/>
            <person name="Lashkar M.Z.H."/>
            <person name="Akhand A.I."/>
            <person name="Morshed G."/>
            <person name="Roy S."/>
            <person name="Uddin K.S."/>
            <person name="Rabeya T."/>
            <person name="Hossain A.S."/>
            <person name="Chowdhury A."/>
            <person name="Snigdha A.R."/>
            <person name="Mortoza M.S."/>
            <person name="Matin S.A."/>
            <person name="Hoque S.M.E."/>
            <person name="Islam M.K."/>
            <person name="Roy D.K."/>
            <person name="Haider R."/>
            <person name="Moosa M.M."/>
            <person name="Elias S.M."/>
            <person name="Hasan A.M."/>
            <person name="Jahan S."/>
            <person name="Shafiuddin M."/>
            <person name="Mahmood N."/>
            <person name="Shommy N.S."/>
        </authorList>
    </citation>
    <scope>NUCLEOTIDE SEQUENCE [LARGE SCALE GENOMIC DNA]</scope>
    <source>
        <strain evidence="10">cv. O-4</strain>
    </source>
</reference>
<dbReference type="OrthoDB" id="694479at2759"/>
<keyword evidence="2" id="KW-0677">Repeat</keyword>
<comment type="caution">
    <text evidence="9">The sequence shown here is derived from an EMBL/GenBank/DDBJ whole genome shotgun (WGS) entry which is preliminary data.</text>
</comment>
<dbReference type="GO" id="GO:0006952">
    <property type="term" value="P:defense response"/>
    <property type="evidence" value="ECO:0007669"/>
    <property type="project" value="UniProtKB-KW"/>
</dbReference>
<keyword evidence="3" id="KW-0547">Nucleotide-binding</keyword>
<dbReference type="STRING" id="93759.A0A1R3JWC0"/>
<dbReference type="InterPro" id="IPR032675">
    <property type="entry name" value="LRR_dom_sf"/>
</dbReference>
<dbReference type="Proteomes" id="UP000187203">
    <property type="component" value="Unassembled WGS sequence"/>
</dbReference>
<dbReference type="InterPro" id="IPR002182">
    <property type="entry name" value="NB-ARC"/>
</dbReference>
<dbReference type="InterPro" id="IPR050905">
    <property type="entry name" value="Plant_NBS-LRR"/>
</dbReference>
<feature type="domain" description="Disease resistance protein At4g27190-like leucine-rich repeats" evidence="7">
    <location>
        <begin position="955"/>
        <end position="1082"/>
    </location>
</feature>
<dbReference type="Gene3D" id="1.10.8.430">
    <property type="entry name" value="Helical domain of apoptotic protease-activating factors"/>
    <property type="match status" value="1"/>
</dbReference>
<evidence type="ECO:0000313" key="9">
    <source>
        <dbReference type="EMBL" id="OMO98977.1"/>
    </source>
</evidence>
<evidence type="ECO:0000259" key="7">
    <source>
        <dbReference type="Pfam" id="PF23247"/>
    </source>
</evidence>
<dbReference type="Gene3D" id="3.40.50.300">
    <property type="entry name" value="P-loop containing nucleotide triphosphate hydrolases"/>
    <property type="match status" value="1"/>
</dbReference>